<gene>
    <name evidence="6" type="ORF">FA10DRAFT_231979</name>
</gene>
<dbReference type="GeneID" id="37040798"/>
<evidence type="ECO:0000256" key="2">
    <source>
        <dbReference type="ARBA" id="ARBA00022801"/>
    </source>
</evidence>
<dbReference type="AlphaFoldDB" id="A0A316YP06"/>
<evidence type="ECO:0000313" key="7">
    <source>
        <dbReference type="Proteomes" id="UP000245768"/>
    </source>
</evidence>
<dbReference type="GO" id="GO:1904462">
    <property type="term" value="P:ergosteryl 3-beta-D-glucoside catabolic process"/>
    <property type="evidence" value="ECO:0007669"/>
    <property type="project" value="TreeGrafter"/>
</dbReference>
<evidence type="ECO:0000313" key="6">
    <source>
        <dbReference type="EMBL" id="PWN89485.1"/>
    </source>
</evidence>
<keyword evidence="4" id="KW-0812">Transmembrane</keyword>
<dbReference type="PANTHER" id="PTHR31308">
    <property type="match status" value="1"/>
</dbReference>
<dbReference type="InterPro" id="IPR017853">
    <property type="entry name" value="GH"/>
</dbReference>
<dbReference type="Gene3D" id="2.60.40.1180">
    <property type="entry name" value="Golgi alpha-mannosidase II"/>
    <property type="match status" value="1"/>
</dbReference>
<reference evidence="6" key="1">
    <citation type="journal article" date="2018" name="Mol. Biol. Evol.">
        <title>Broad Genomic Sampling Reveals a Smut Pathogenic Ancestry of the Fungal Clade Ustilaginomycotina.</title>
        <authorList>
            <person name="Kijpornyongpan T."/>
            <person name="Mondo S.J."/>
            <person name="Barry K."/>
            <person name="Sandor L."/>
            <person name="Lee J."/>
            <person name="Lipzen A."/>
            <person name="Pangilinan J."/>
            <person name="LaButti K."/>
            <person name="Hainaut M."/>
            <person name="Henrissat B."/>
            <person name="Grigoriev I.V."/>
            <person name="Spatafora J.W."/>
            <person name="Aime M.C."/>
        </authorList>
    </citation>
    <scope>NUCLEOTIDE SEQUENCE [LARGE SCALE GENOMIC DNA]</scope>
    <source>
        <strain evidence="6">MCA 4198</strain>
    </source>
</reference>
<dbReference type="InterPro" id="IPR018087">
    <property type="entry name" value="Glyco_hydro_5_CS"/>
</dbReference>
<feature type="domain" description="Glycoside hydrolase family 5 C-terminal" evidence="5">
    <location>
        <begin position="638"/>
        <end position="735"/>
    </location>
</feature>
<keyword evidence="4" id="KW-0472">Membrane</keyword>
<evidence type="ECO:0000256" key="1">
    <source>
        <dbReference type="ARBA" id="ARBA00005641"/>
    </source>
</evidence>
<comment type="similarity">
    <text evidence="1">Belongs to the glycosyl hydrolase 5 (cellulase A) family.</text>
</comment>
<dbReference type="InterPro" id="IPR052066">
    <property type="entry name" value="Glycosphingolipid_Hydrolases"/>
</dbReference>
<dbReference type="GO" id="GO:0005975">
    <property type="term" value="P:carbohydrate metabolic process"/>
    <property type="evidence" value="ECO:0007669"/>
    <property type="project" value="InterPro"/>
</dbReference>
<dbReference type="PROSITE" id="PS00659">
    <property type="entry name" value="GLYCOSYL_HYDROL_F5"/>
    <property type="match status" value="1"/>
</dbReference>
<keyword evidence="4" id="KW-1133">Transmembrane helix</keyword>
<organism evidence="6 7">
    <name type="scientific">Acaromyces ingoldii</name>
    <dbReference type="NCBI Taxonomy" id="215250"/>
    <lineage>
        <taxon>Eukaryota</taxon>
        <taxon>Fungi</taxon>
        <taxon>Dikarya</taxon>
        <taxon>Basidiomycota</taxon>
        <taxon>Ustilaginomycotina</taxon>
        <taxon>Exobasidiomycetes</taxon>
        <taxon>Exobasidiales</taxon>
        <taxon>Cryptobasidiaceae</taxon>
        <taxon>Acaromyces</taxon>
    </lineage>
</organism>
<name>A0A316YP06_9BASI</name>
<dbReference type="InParanoid" id="A0A316YP06"/>
<evidence type="ECO:0000256" key="3">
    <source>
        <dbReference type="ARBA" id="ARBA00023295"/>
    </source>
</evidence>
<sequence>MADLSSKALGGQPLRTSGRHFVDGYGRIVQMRGFNVSGACKLPIRADGSSQSSESYFDHRNVSFVGRPFPLSKAPFHFARLRAWGHTLIRLTVTWEALSHKGPADIDEEYVAYLEALLDLMPQYGIKCIVCAHQDVWSRYSGGSGAPGWTFEKVGLDVERFKATGAAFVHELQGGADERKTSKKPEPVGAFVWPSNYQKLAAVTMATLFWAGDIFAWKLKLKNDLSSTSTGDGDLSIREYLQTAYIEAFGHLADVLAKKEALVGFDIMNEPHRGAVGLQDWHSWNYNTDLHIGFYPSFIQSLALGSGYRQKVPFYVKSWPFPTRVSHHSIVDPLGTSCWFSDAMDGGMGQCIWRAHGAWEWDRQKEQPVILCDDFFERDPRPGKEHSRIEWYRDCYAPFIDRFLKRVRKNNPQLLCFVEPIPNEFFPPWASPETIETISEADRGELMMASYDQGYATKTFIDTIRPNGLVYAPHFYDLNVLFSKMHNEMSVNVQGLSRGAAIWKAIYFGRDGLKKNYLKQLSNVKKYGKLSFGPMPTVVGEVGVPFDLNHRESLQNGNYTLHEELLDALIEAMERNELHYTLWNYDPNNTTAHGDGWNNEDFSIVCFEKGGAEDRNRRKMGEDDELYEGGRALAAVIRPYATKIAGLPIESTWDSKNFVFTFKFANSVPFQSNDGRARAEARKTEIFVPKYQFGPAYASLRIDVSDGGYELDSESQTLYYTPEKTQLGYPHTIRISTSSPPPPPTVTRKRARYGWWPFNAEATCSLLALLVILVVTLYIADDVYTRYAAGTTHPFGHVH</sequence>
<dbReference type="EMBL" id="KZ819637">
    <property type="protein sequence ID" value="PWN89485.1"/>
    <property type="molecule type" value="Genomic_DNA"/>
</dbReference>
<keyword evidence="3" id="KW-0326">Glycosidase</keyword>
<proteinExistence type="inferred from homology"/>
<dbReference type="Pfam" id="PF18564">
    <property type="entry name" value="Glyco_hydro_5_C"/>
    <property type="match status" value="1"/>
</dbReference>
<dbReference type="OrthoDB" id="9971853at2759"/>
<dbReference type="SUPFAM" id="SSF51445">
    <property type="entry name" value="(Trans)glycosidases"/>
    <property type="match status" value="1"/>
</dbReference>
<dbReference type="GO" id="GO:0050295">
    <property type="term" value="F:steryl-beta-glucosidase activity"/>
    <property type="evidence" value="ECO:0007669"/>
    <property type="project" value="TreeGrafter"/>
</dbReference>
<dbReference type="PANTHER" id="PTHR31308:SF5">
    <property type="entry name" value="ERGOSTERYL-BETA-GLUCOSIDASE"/>
    <property type="match status" value="1"/>
</dbReference>
<evidence type="ECO:0000256" key="4">
    <source>
        <dbReference type="SAM" id="Phobius"/>
    </source>
</evidence>
<keyword evidence="2 6" id="KW-0378">Hydrolase</keyword>
<evidence type="ECO:0000259" key="5">
    <source>
        <dbReference type="Pfam" id="PF18564"/>
    </source>
</evidence>
<feature type="transmembrane region" description="Helical" evidence="4">
    <location>
        <begin position="758"/>
        <end position="780"/>
    </location>
</feature>
<dbReference type="Gene3D" id="3.20.20.80">
    <property type="entry name" value="Glycosidases"/>
    <property type="match status" value="2"/>
</dbReference>
<accession>A0A316YP06</accession>
<protein>
    <submittedName>
        <fullName evidence="6">Glycoside hydrolase</fullName>
    </submittedName>
</protein>
<dbReference type="RefSeq" id="XP_025376683.1">
    <property type="nucleotide sequence ID" value="XM_025518882.1"/>
</dbReference>
<keyword evidence="7" id="KW-1185">Reference proteome</keyword>
<dbReference type="STRING" id="215250.A0A316YP06"/>
<dbReference type="Proteomes" id="UP000245768">
    <property type="component" value="Unassembled WGS sequence"/>
</dbReference>
<dbReference type="InterPro" id="IPR041036">
    <property type="entry name" value="GH5_C"/>
</dbReference>
<dbReference type="InterPro" id="IPR013780">
    <property type="entry name" value="Glyco_hydro_b"/>
</dbReference>